<dbReference type="EnsemblMetazoa" id="XM_022803087">
    <property type="protein sequence ID" value="XP_022658822"/>
    <property type="gene ID" value="LOC111249338"/>
</dbReference>
<dbReference type="Proteomes" id="UP000594260">
    <property type="component" value="Unplaced"/>
</dbReference>
<keyword evidence="1" id="KW-0175">Coiled coil</keyword>
<dbReference type="EnsemblMetazoa" id="XM_022816683">
    <property type="protein sequence ID" value="XP_022672418"/>
    <property type="gene ID" value="LOC111255058"/>
</dbReference>
<dbReference type="RefSeq" id="XP_022658820.1">
    <property type="nucleotide sequence ID" value="XM_022803085.1"/>
</dbReference>
<dbReference type="GeneID" id="111249338"/>
<dbReference type="EnsemblMetazoa" id="XM_022803084">
    <property type="protein sequence ID" value="XP_022658819"/>
    <property type="gene ID" value="LOC111249338"/>
</dbReference>
<dbReference type="RefSeq" id="XP_022658821.1">
    <property type="nucleotide sequence ID" value="XM_022803086.1"/>
</dbReference>
<dbReference type="RefSeq" id="XP_022658819.1">
    <property type="nucleotide sequence ID" value="XM_022803084.1"/>
</dbReference>
<dbReference type="GeneID" id="111255058"/>
<sequence>MAIASKIHQVSPKPTLETIPAITTCKHVEVAVLRLTTVADGVNVDIKDLLTYEVDNTSIPDKRPVNGDYHVKSKYLIRRKGQKDGLEKALSLYENRRKDYVATIACLETRENKNEEEISKLRETRKFLRKLQRRIQEARKMLSAIADNNTKADDRSPKWAPPPIRTGALVLPTSDAPAFTISARI</sequence>
<protein>
    <submittedName>
        <fullName evidence="2">Uncharacterized protein</fullName>
    </submittedName>
</protein>
<dbReference type="KEGG" id="vde:111255058"/>
<accession>A0A7M7KC45</accession>
<dbReference type="EnsemblMetazoa" id="XM_022816684">
    <property type="protein sequence ID" value="XP_022672419"/>
    <property type="gene ID" value="LOC111255058"/>
</dbReference>
<evidence type="ECO:0000313" key="3">
    <source>
        <dbReference type="Proteomes" id="UP000594260"/>
    </source>
</evidence>
<dbReference type="RefSeq" id="XP_022672419.1">
    <property type="nucleotide sequence ID" value="XM_022816684.1"/>
</dbReference>
<evidence type="ECO:0000313" key="2">
    <source>
        <dbReference type="EnsemblMetazoa" id="XP_022658822"/>
    </source>
</evidence>
<reference evidence="2" key="1">
    <citation type="submission" date="2021-01" db="UniProtKB">
        <authorList>
            <consortium name="EnsemblMetazoa"/>
        </authorList>
    </citation>
    <scope>IDENTIFICATION</scope>
</reference>
<dbReference type="KEGG" id="vde:111249338"/>
<name>A0A7M7KC45_VARDE</name>
<evidence type="ECO:0000256" key="1">
    <source>
        <dbReference type="SAM" id="Coils"/>
    </source>
</evidence>
<feature type="coiled-coil region" evidence="1">
    <location>
        <begin position="104"/>
        <end position="148"/>
    </location>
</feature>
<proteinExistence type="predicted"/>
<dbReference type="InParanoid" id="A0A7M7KC45"/>
<dbReference type="RefSeq" id="XP_022658822.1">
    <property type="nucleotide sequence ID" value="XM_022803087.1"/>
</dbReference>
<dbReference type="EnsemblMetazoa" id="XM_022803086">
    <property type="protein sequence ID" value="XP_022658821"/>
    <property type="gene ID" value="LOC111249338"/>
</dbReference>
<dbReference type="RefSeq" id="XP_022672420.1">
    <property type="nucleotide sequence ID" value="XM_022816685.1"/>
</dbReference>
<organism evidence="2 3">
    <name type="scientific">Varroa destructor</name>
    <name type="common">Honeybee mite</name>
    <dbReference type="NCBI Taxonomy" id="109461"/>
    <lineage>
        <taxon>Eukaryota</taxon>
        <taxon>Metazoa</taxon>
        <taxon>Ecdysozoa</taxon>
        <taxon>Arthropoda</taxon>
        <taxon>Chelicerata</taxon>
        <taxon>Arachnida</taxon>
        <taxon>Acari</taxon>
        <taxon>Parasitiformes</taxon>
        <taxon>Mesostigmata</taxon>
        <taxon>Gamasina</taxon>
        <taxon>Dermanyssoidea</taxon>
        <taxon>Varroidae</taxon>
        <taxon>Varroa</taxon>
    </lineage>
</organism>
<dbReference type="EnsemblMetazoa" id="XM_022816685">
    <property type="protein sequence ID" value="XP_022672420"/>
    <property type="gene ID" value="LOC111255058"/>
</dbReference>
<dbReference type="AlphaFoldDB" id="A0A7M7KC45"/>
<dbReference type="EnsemblMetazoa" id="XM_022803085">
    <property type="protein sequence ID" value="XP_022658820"/>
    <property type="gene ID" value="LOC111249338"/>
</dbReference>
<keyword evidence="3" id="KW-1185">Reference proteome</keyword>
<dbReference type="RefSeq" id="XP_022672418.1">
    <property type="nucleotide sequence ID" value="XM_022816683.1"/>
</dbReference>